<name>A0A8S5MPA7_9CAUD</name>
<reference evidence="1" key="1">
    <citation type="journal article" date="2021" name="Proc. Natl. Acad. Sci. U.S.A.">
        <title>A Catalog of Tens of Thousands of Viruses from Human Metagenomes Reveals Hidden Associations with Chronic Diseases.</title>
        <authorList>
            <person name="Tisza M.J."/>
            <person name="Buck C.B."/>
        </authorList>
    </citation>
    <scope>NUCLEOTIDE SEQUENCE</scope>
    <source>
        <strain evidence="1">Ct0yq10</strain>
    </source>
</reference>
<proteinExistence type="predicted"/>
<sequence length="121" mass="13870">MARTGKLYSETMRELSLLDEDSLKLYQMRWGLVDVDEVLVSKIGFEVYNSIPPATPVAKNAMLQIMASFEDNYERKEWADRIEGKATQTTVNVNHDTKDGVEELKNYTKAKLDELFGDMND</sequence>
<organism evidence="1">
    <name type="scientific">Siphoviridae sp. ct0yq10</name>
    <dbReference type="NCBI Taxonomy" id="2826270"/>
    <lineage>
        <taxon>Viruses</taxon>
        <taxon>Duplodnaviria</taxon>
        <taxon>Heunggongvirae</taxon>
        <taxon>Uroviricota</taxon>
        <taxon>Caudoviricetes</taxon>
    </lineage>
</organism>
<accession>A0A8S5MPA7</accession>
<protein>
    <submittedName>
        <fullName evidence="1">Uncharacterized protein</fullName>
    </submittedName>
</protein>
<evidence type="ECO:0000313" key="1">
    <source>
        <dbReference type="EMBL" id="DAD84072.1"/>
    </source>
</evidence>
<dbReference type="EMBL" id="BK014951">
    <property type="protein sequence ID" value="DAD84072.1"/>
    <property type="molecule type" value="Genomic_DNA"/>
</dbReference>